<reference evidence="3" key="1">
    <citation type="submission" date="2013-03" db="EMBL/GenBank/DDBJ databases">
        <title>The Genome Sequence of Anopheles minimus MINIMUS1.</title>
        <authorList>
            <consortium name="The Broad Institute Genomics Platform"/>
            <person name="Neafsey D.E."/>
            <person name="Walton C."/>
            <person name="Walker B."/>
            <person name="Young S.K."/>
            <person name="Zeng Q."/>
            <person name="Gargeya S."/>
            <person name="Fitzgerald M."/>
            <person name="Haas B."/>
            <person name="Abouelleil A."/>
            <person name="Allen A.W."/>
            <person name="Alvarado L."/>
            <person name="Arachchi H.M."/>
            <person name="Berlin A.M."/>
            <person name="Chapman S.B."/>
            <person name="Gainer-Dewar J."/>
            <person name="Goldberg J."/>
            <person name="Griggs A."/>
            <person name="Gujja S."/>
            <person name="Hansen M."/>
            <person name="Howarth C."/>
            <person name="Imamovic A."/>
            <person name="Ireland A."/>
            <person name="Larimer J."/>
            <person name="McCowan C."/>
            <person name="Murphy C."/>
            <person name="Pearson M."/>
            <person name="Poon T.W."/>
            <person name="Priest M."/>
            <person name="Roberts A."/>
            <person name="Saif S."/>
            <person name="Shea T."/>
            <person name="Sisk P."/>
            <person name="Sykes S."/>
            <person name="Wortman J."/>
            <person name="Nusbaum C."/>
            <person name="Birren B."/>
        </authorList>
    </citation>
    <scope>NUCLEOTIDE SEQUENCE [LARGE SCALE GENOMIC DNA]</scope>
    <source>
        <strain evidence="3">MINIMUS1</strain>
    </source>
</reference>
<accession>A0A182VQU4</accession>
<reference evidence="2" key="2">
    <citation type="submission" date="2020-05" db="UniProtKB">
        <authorList>
            <consortium name="EnsemblMetazoa"/>
        </authorList>
    </citation>
    <scope>IDENTIFICATION</scope>
    <source>
        <strain evidence="2">MINIMUS1</strain>
    </source>
</reference>
<dbReference type="EnsemblMetazoa" id="AMIN000426-RA">
    <property type="protein sequence ID" value="AMIN000426-PA"/>
    <property type="gene ID" value="AMIN000426"/>
</dbReference>
<dbReference type="AlphaFoldDB" id="A0A182VQU4"/>
<keyword evidence="3" id="KW-1185">Reference proteome</keyword>
<sequence>MVIKYSELKDRTRLGVLLSNRCFNSRTGTDGLEKVLAVDVSMQHSGAGIASSGNGSIRFVRKPWILLLEPWNGNVKGHGKGHEVSMSPKFRKVIELMSNQRCVHSDSNRKRRRTGSEDSGGDDDDDDDHHHPFYHDPLGDL</sequence>
<evidence type="ECO:0000313" key="3">
    <source>
        <dbReference type="Proteomes" id="UP000075920"/>
    </source>
</evidence>
<dbReference type="Proteomes" id="UP000075920">
    <property type="component" value="Unassembled WGS sequence"/>
</dbReference>
<organism evidence="2 3">
    <name type="scientific">Anopheles minimus</name>
    <dbReference type="NCBI Taxonomy" id="112268"/>
    <lineage>
        <taxon>Eukaryota</taxon>
        <taxon>Metazoa</taxon>
        <taxon>Ecdysozoa</taxon>
        <taxon>Arthropoda</taxon>
        <taxon>Hexapoda</taxon>
        <taxon>Insecta</taxon>
        <taxon>Pterygota</taxon>
        <taxon>Neoptera</taxon>
        <taxon>Endopterygota</taxon>
        <taxon>Diptera</taxon>
        <taxon>Nematocera</taxon>
        <taxon>Culicoidea</taxon>
        <taxon>Culicidae</taxon>
        <taxon>Anophelinae</taxon>
        <taxon>Anopheles</taxon>
    </lineage>
</organism>
<feature type="compositionally biased region" description="Basic and acidic residues" evidence="1">
    <location>
        <begin position="128"/>
        <end position="141"/>
    </location>
</feature>
<proteinExistence type="predicted"/>
<feature type="region of interest" description="Disordered" evidence="1">
    <location>
        <begin position="98"/>
        <end position="141"/>
    </location>
</feature>
<name>A0A182VQU4_9DIPT</name>
<protein>
    <submittedName>
        <fullName evidence="2">Uncharacterized protein</fullName>
    </submittedName>
</protein>
<evidence type="ECO:0000313" key="2">
    <source>
        <dbReference type="EnsemblMetazoa" id="AMIN000426-PA"/>
    </source>
</evidence>
<dbReference type="VEuPathDB" id="VectorBase:AMIN000426"/>
<evidence type="ECO:0000256" key="1">
    <source>
        <dbReference type="SAM" id="MobiDB-lite"/>
    </source>
</evidence>